<feature type="transmembrane region" description="Helical" evidence="1">
    <location>
        <begin position="55"/>
        <end position="72"/>
    </location>
</feature>
<dbReference type="AlphaFoldDB" id="A0A1M5NBM1"/>
<keyword evidence="3" id="KW-1185">Reference proteome</keyword>
<evidence type="ECO:0000313" key="2">
    <source>
        <dbReference type="EMBL" id="SHG86393.1"/>
    </source>
</evidence>
<keyword evidence="1" id="KW-0812">Transmembrane</keyword>
<dbReference type="STRING" id="1122133.SAMN02745157_4963"/>
<gene>
    <name evidence="2" type="ORF">SAMN02745157_4963</name>
</gene>
<proteinExistence type="predicted"/>
<keyword evidence="1" id="KW-1133">Transmembrane helix</keyword>
<organism evidence="2 3">
    <name type="scientific">Kaistia soli DSM 19436</name>
    <dbReference type="NCBI Taxonomy" id="1122133"/>
    <lineage>
        <taxon>Bacteria</taxon>
        <taxon>Pseudomonadati</taxon>
        <taxon>Pseudomonadota</taxon>
        <taxon>Alphaproteobacteria</taxon>
        <taxon>Hyphomicrobiales</taxon>
        <taxon>Kaistiaceae</taxon>
        <taxon>Kaistia</taxon>
    </lineage>
</organism>
<dbReference type="Proteomes" id="UP000184485">
    <property type="component" value="Unassembled WGS sequence"/>
</dbReference>
<dbReference type="EMBL" id="FQUP01000008">
    <property type="protein sequence ID" value="SHG86393.1"/>
    <property type="molecule type" value="Genomic_DNA"/>
</dbReference>
<name>A0A1M5NBM1_9HYPH</name>
<accession>A0A1M5NBM1</accession>
<feature type="transmembrane region" description="Helical" evidence="1">
    <location>
        <begin position="79"/>
        <end position="103"/>
    </location>
</feature>
<dbReference type="OrthoDB" id="6168062at2"/>
<reference evidence="2 3" key="1">
    <citation type="submission" date="2016-11" db="EMBL/GenBank/DDBJ databases">
        <authorList>
            <person name="Jaros S."/>
            <person name="Januszkiewicz K."/>
            <person name="Wedrychowicz H."/>
        </authorList>
    </citation>
    <scope>NUCLEOTIDE SEQUENCE [LARGE SCALE GENOMIC DNA]</scope>
    <source>
        <strain evidence="2 3">DSM 19436</strain>
    </source>
</reference>
<protein>
    <submittedName>
        <fullName evidence="2">Uncharacterized protein</fullName>
    </submittedName>
</protein>
<feature type="transmembrane region" description="Helical" evidence="1">
    <location>
        <begin position="109"/>
        <end position="131"/>
    </location>
</feature>
<evidence type="ECO:0000313" key="3">
    <source>
        <dbReference type="Proteomes" id="UP000184485"/>
    </source>
</evidence>
<sequence length="143" mass="16123">MSDPRSISKWKARHAILVVIGILLNFAFVIPLLFWPEWILGLFQIPVTQLIWPRFSGLLLGILSIFYIPATIDIDRYRIFAWLAVFPSRSLGAVFFFIAVFVFGQPNGFLIGVLLDGSIGFLTLVCLIRIVRLEQDVANGRGT</sequence>
<keyword evidence="1" id="KW-0472">Membrane</keyword>
<evidence type="ECO:0000256" key="1">
    <source>
        <dbReference type="SAM" id="Phobius"/>
    </source>
</evidence>
<feature type="transmembrane region" description="Helical" evidence="1">
    <location>
        <begin position="12"/>
        <end position="35"/>
    </location>
</feature>